<evidence type="ECO:0000256" key="3">
    <source>
        <dbReference type="ARBA" id="ARBA00023015"/>
    </source>
</evidence>
<keyword evidence="8" id="KW-1185">Reference proteome</keyword>
<evidence type="ECO:0000259" key="6">
    <source>
        <dbReference type="Pfam" id="PF13873"/>
    </source>
</evidence>
<evidence type="ECO:0000313" key="8">
    <source>
        <dbReference type="Proteomes" id="UP001329430"/>
    </source>
</evidence>
<proteinExistence type="predicted"/>
<dbReference type="InterPro" id="IPR028002">
    <property type="entry name" value="Myb_DNA-bind_5"/>
</dbReference>
<evidence type="ECO:0000256" key="4">
    <source>
        <dbReference type="ARBA" id="ARBA00023163"/>
    </source>
</evidence>
<keyword evidence="4" id="KW-0804">Transcription</keyword>
<dbReference type="AlphaFoldDB" id="A0AAN7VQC4"/>
<comment type="function">
    <text evidence="5">Involved in transvection phenomena (= synapsis-dependent gene expression), where the synaptic pairing of chromosomes carrying genes with which zeste interacts influences the expression of these genes. Zeste binds to DNA and stimulates transcription from a nearby promoter.</text>
</comment>
<reference evidence="7 8" key="1">
    <citation type="journal article" date="2024" name="Insects">
        <title>An Improved Chromosome-Level Genome Assembly of the Firefly Pyrocoelia pectoralis.</title>
        <authorList>
            <person name="Fu X."/>
            <person name="Meyer-Rochow V.B."/>
            <person name="Ballantyne L."/>
            <person name="Zhu X."/>
        </authorList>
    </citation>
    <scope>NUCLEOTIDE SEQUENCE [LARGE SCALE GENOMIC DNA]</scope>
    <source>
        <strain evidence="7">XCY_ONT2</strain>
    </source>
</reference>
<dbReference type="EMBL" id="JAVRBK010000002">
    <property type="protein sequence ID" value="KAK5648194.1"/>
    <property type="molecule type" value="Genomic_DNA"/>
</dbReference>
<evidence type="ECO:0000256" key="1">
    <source>
        <dbReference type="ARBA" id="ARBA00011764"/>
    </source>
</evidence>
<comment type="subunit">
    <text evidence="1">Self-associates forming complexes of several hundred monomers.</text>
</comment>
<gene>
    <name evidence="7" type="ORF">RI129_003086</name>
</gene>
<protein>
    <recommendedName>
        <fullName evidence="2">Regulatory protein zeste</fullName>
    </recommendedName>
</protein>
<accession>A0AAN7VQC4</accession>
<evidence type="ECO:0000256" key="2">
    <source>
        <dbReference type="ARBA" id="ARBA00016807"/>
    </source>
</evidence>
<sequence>MSDKKKRSAKTTRQQYCLFIEEVQTNKAFRNNKYNPEKPDVLETTWEQLTNNLNSTGGPQHSTKQWKSIFSDWKSSVRKKAREIQVARLETGRGICDKALTDLEQLLLDITGEVVTKGAGFPELGVVPVPANIENEQAGVIAQNDMLPAGEPLPEREHNLTDTPRLSKSHRFNTIISNKASSTSTSRPTLTSSVKELINKTDAKQAILTSINDNLTLLVALKQKEVQLLEMKLRLEHPDVEVEFSETE</sequence>
<comment type="caution">
    <text evidence="7">The sequence shown here is derived from an EMBL/GenBank/DDBJ whole genome shotgun (WGS) entry which is preliminary data.</text>
</comment>
<organism evidence="7 8">
    <name type="scientific">Pyrocoelia pectoralis</name>
    <dbReference type="NCBI Taxonomy" id="417401"/>
    <lineage>
        <taxon>Eukaryota</taxon>
        <taxon>Metazoa</taxon>
        <taxon>Ecdysozoa</taxon>
        <taxon>Arthropoda</taxon>
        <taxon>Hexapoda</taxon>
        <taxon>Insecta</taxon>
        <taxon>Pterygota</taxon>
        <taxon>Neoptera</taxon>
        <taxon>Endopterygota</taxon>
        <taxon>Coleoptera</taxon>
        <taxon>Polyphaga</taxon>
        <taxon>Elateriformia</taxon>
        <taxon>Elateroidea</taxon>
        <taxon>Lampyridae</taxon>
        <taxon>Lampyrinae</taxon>
        <taxon>Pyrocoelia</taxon>
    </lineage>
</organism>
<feature type="domain" description="Myb/SANT-like DNA-binding" evidence="6">
    <location>
        <begin position="7"/>
        <end position="81"/>
    </location>
</feature>
<dbReference type="Proteomes" id="UP001329430">
    <property type="component" value="Chromosome 2"/>
</dbReference>
<evidence type="ECO:0000256" key="5">
    <source>
        <dbReference type="ARBA" id="ARBA00025466"/>
    </source>
</evidence>
<evidence type="ECO:0000313" key="7">
    <source>
        <dbReference type="EMBL" id="KAK5648194.1"/>
    </source>
</evidence>
<name>A0AAN7VQC4_9COLE</name>
<dbReference type="Pfam" id="PF13873">
    <property type="entry name" value="Myb_DNA-bind_5"/>
    <property type="match status" value="1"/>
</dbReference>
<keyword evidence="3" id="KW-0805">Transcription regulation</keyword>